<evidence type="ECO:0000256" key="3">
    <source>
        <dbReference type="ARBA" id="ARBA00022854"/>
    </source>
</evidence>
<sequence precursor="true">MKVSTVFGLCIVAFLLLSIVDVSDAEEIDSEKATEERGYCAEKNIKCNDIHCCTGLKCKCNSSRTNCVCRKE</sequence>
<comment type="subcellular location">
    <subcellularLocation>
        <location evidence="1">Secreted</location>
    </subcellularLocation>
</comment>
<protein>
    <submittedName>
        <fullName evidence="6">Toxin 26</fullName>
    </submittedName>
</protein>
<keyword evidence="5" id="KW-0732">Signal</keyword>
<dbReference type="GO" id="GO:0005576">
    <property type="term" value="C:extracellular region"/>
    <property type="evidence" value="ECO:0007669"/>
    <property type="project" value="UniProtKB-SubCell"/>
</dbReference>
<dbReference type="CDD" id="cd12960">
    <property type="entry name" value="Spider_toxin"/>
    <property type="match status" value="1"/>
</dbReference>
<accession>A0A4Y5UGP9</accession>
<keyword evidence="4" id="KW-1015">Disulfide bond</keyword>
<dbReference type="EMBL" id="MH754609">
    <property type="protein sequence ID" value="QDC23144.1"/>
    <property type="molecule type" value="mRNA"/>
</dbReference>
<evidence type="ECO:0000313" key="6">
    <source>
        <dbReference type="EMBL" id="QDC23144.1"/>
    </source>
</evidence>
<dbReference type="AlphaFoldDB" id="A0A4Y5UGP9"/>
<keyword evidence="3" id="KW-0960">Knottin</keyword>
<reference evidence="6" key="1">
    <citation type="journal article" date="2019" name="Toxins">
        <title>The dual prey-inactivation strategy of spiders-in-depth venomic analysis of Cupiennius salei.</title>
        <authorList>
            <person name="Kuhn-Nentwig L."/>
            <person name="Langenegger N."/>
            <person name="Heller M."/>
            <person name="Koua D."/>
            <person name="Nentwig W."/>
        </authorList>
    </citation>
    <scope>NUCLEOTIDE SEQUENCE</scope>
    <source>
        <tissue evidence="6">Venom gland</tissue>
    </source>
</reference>
<feature type="signal peptide" evidence="5">
    <location>
        <begin position="1"/>
        <end position="25"/>
    </location>
</feature>
<keyword evidence="2" id="KW-0964">Secreted</keyword>
<evidence type="ECO:0000256" key="5">
    <source>
        <dbReference type="SAM" id="SignalP"/>
    </source>
</evidence>
<dbReference type="InterPro" id="IPR004169">
    <property type="entry name" value="Spidertoxin"/>
</dbReference>
<evidence type="ECO:0000256" key="1">
    <source>
        <dbReference type="ARBA" id="ARBA00004613"/>
    </source>
</evidence>
<proteinExistence type="evidence at transcript level"/>
<organism evidence="6">
    <name type="scientific">Cupiennius salei</name>
    <name type="common">American wandering spider</name>
    <dbReference type="NCBI Taxonomy" id="6928"/>
    <lineage>
        <taxon>Eukaryota</taxon>
        <taxon>Metazoa</taxon>
        <taxon>Ecdysozoa</taxon>
        <taxon>Arthropoda</taxon>
        <taxon>Chelicerata</taxon>
        <taxon>Arachnida</taxon>
        <taxon>Araneae</taxon>
        <taxon>Araneomorphae</taxon>
        <taxon>Entelegynae</taxon>
        <taxon>Lycosoidea</taxon>
        <taxon>Ctenidae</taxon>
        <taxon>Cupiennius</taxon>
    </lineage>
</organism>
<dbReference type="GO" id="GO:0008200">
    <property type="term" value="F:ion channel inhibitor activity"/>
    <property type="evidence" value="ECO:0007669"/>
    <property type="project" value="InterPro"/>
</dbReference>
<feature type="chain" id="PRO_5021419869" evidence="5">
    <location>
        <begin position="26"/>
        <end position="72"/>
    </location>
</feature>
<name>A0A4Y5UGP9_CUPSA</name>
<evidence type="ECO:0000256" key="4">
    <source>
        <dbReference type="ARBA" id="ARBA00023157"/>
    </source>
</evidence>
<evidence type="ECO:0000256" key="2">
    <source>
        <dbReference type="ARBA" id="ARBA00022525"/>
    </source>
</evidence>